<evidence type="ECO:0000256" key="2">
    <source>
        <dbReference type="ARBA" id="ARBA00033753"/>
    </source>
</evidence>
<sequence length="131" mass="14137">MSAPAPAPALECEPIGVVRTPFETPADAPRQGLETDLEGEIVLAPEYERALEGLAAKKTVEVVWHADRVERSALRVRDGERGVFSTRAPQRPNPICVTTCDVLAVEPPRVTVAGVDMVDDTPVLDLKPSLE</sequence>
<dbReference type="AlphaFoldDB" id="A0A3R7GYG6"/>
<dbReference type="EMBL" id="RAPO01000001">
    <property type="protein sequence ID" value="RKD97960.1"/>
    <property type="molecule type" value="Genomic_DNA"/>
</dbReference>
<dbReference type="InterPro" id="IPR036413">
    <property type="entry name" value="YaeB-like_sf"/>
</dbReference>
<dbReference type="RefSeq" id="WP_120243437.1">
    <property type="nucleotide sequence ID" value="NZ_RAPO01000001.1"/>
</dbReference>
<organism evidence="4 5">
    <name type="scientific">Halopiger aswanensis</name>
    <dbReference type="NCBI Taxonomy" id="148449"/>
    <lineage>
        <taxon>Archaea</taxon>
        <taxon>Methanobacteriati</taxon>
        <taxon>Methanobacteriota</taxon>
        <taxon>Stenosarchaea group</taxon>
        <taxon>Halobacteria</taxon>
        <taxon>Halobacteriales</taxon>
        <taxon>Natrialbaceae</taxon>
        <taxon>Halopiger</taxon>
    </lineage>
</organism>
<dbReference type="InterPro" id="IPR040372">
    <property type="entry name" value="YaeB-like"/>
</dbReference>
<dbReference type="GO" id="GO:0008168">
    <property type="term" value="F:methyltransferase activity"/>
    <property type="evidence" value="ECO:0007669"/>
    <property type="project" value="UniProtKB-KW"/>
</dbReference>
<dbReference type="Pfam" id="PF01980">
    <property type="entry name" value="TrmO_N"/>
    <property type="match status" value="1"/>
</dbReference>
<dbReference type="PANTHER" id="PTHR12818:SF0">
    <property type="entry name" value="TRNA (ADENINE(37)-N6)-METHYLTRANSFERASE"/>
    <property type="match status" value="1"/>
</dbReference>
<keyword evidence="1" id="KW-0949">S-adenosyl-L-methionine</keyword>
<reference evidence="4 5" key="1">
    <citation type="submission" date="2018-09" db="EMBL/GenBank/DDBJ databases">
        <title>Genomic Encyclopedia of Archaeal and Bacterial Type Strains, Phase II (KMG-II): from individual species to whole genera.</title>
        <authorList>
            <person name="Goeker M."/>
        </authorList>
    </citation>
    <scope>NUCLEOTIDE SEQUENCE [LARGE SCALE GENOMIC DNA]</scope>
    <source>
        <strain evidence="4 5">DSM 13151</strain>
    </source>
</reference>
<comment type="similarity">
    <text evidence="2">Belongs to the tRNA methyltransferase O family.</text>
</comment>
<dbReference type="PROSITE" id="PS01318">
    <property type="entry name" value="TSAA_1"/>
    <property type="match status" value="1"/>
</dbReference>
<dbReference type="InterPro" id="IPR023368">
    <property type="entry name" value="UPF0066_cons_site"/>
</dbReference>
<protein>
    <submittedName>
        <fullName evidence="4">tRNA-Thr(GGU) m(6)t(6)A37 methyltransferase TsaA</fullName>
    </submittedName>
</protein>
<evidence type="ECO:0000313" key="4">
    <source>
        <dbReference type="EMBL" id="RKD97960.1"/>
    </source>
</evidence>
<proteinExistence type="inferred from homology"/>
<comment type="caution">
    <text evidence="4">The sequence shown here is derived from an EMBL/GenBank/DDBJ whole genome shotgun (WGS) entry which is preliminary data.</text>
</comment>
<keyword evidence="4" id="KW-0808">Transferase</keyword>
<dbReference type="PANTHER" id="PTHR12818">
    <property type="entry name" value="TRNA (ADENINE(37)-N6)-METHYLTRANSFERASE"/>
    <property type="match status" value="1"/>
</dbReference>
<dbReference type="InterPro" id="IPR036414">
    <property type="entry name" value="YaeB_N_sf"/>
</dbReference>
<dbReference type="Proteomes" id="UP000283805">
    <property type="component" value="Unassembled WGS sequence"/>
</dbReference>
<accession>A0A3R7GYG6</accession>
<feature type="domain" description="TsaA-like" evidence="3">
    <location>
        <begin position="12"/>
        <end position="131"/>
    </location>
</feature>
<gene>
    <name evidence="4" type="ORF">ATJ93_0958</name>
</gene>
<dbReference type="Gene3D" id="2.40.30.70">
    <property type="entry name" value="YaeB-like"/>
    <property type="match status" value="1"/>
</dbReference>
<dbReference type="GO" id="GO:0032259">
    <property type="term" value="P:methylation"/>
    <property type="evidence" value="ECO:0007669"/>
    <property type="project" value="UniProtKB-KW"/>
</dbReference>
<dbReference type="InterPro" id="IPR023370">
    <property type="entry name" value="TrmO-like_N"/>
</dbReference>
<dbReference type="PROSITE" id="PS51668">
    <property type="entry name" value="TSAA_2"/>
    <property type="match status" value="1"/>
</dbReference>
<keyword evidence="5" id="KW-1185">Reference proteome</keyword>
<evidence type="ECO:0000256" key="1">
    <source>
        <dbReference type="ARBA" id="ARBA00022691"/>
    </source>
</evidence>
<dbReference type="CDD" id="cd09281">
    <property type="entry name" value="UPF0066"/>
    <property type="match status" value="1"/>
</dbReference>
<evidence type="ECO:0000313" key="5">
    <source>
        <dbReference type="Proteomes" id="UP000283805"/>
    </source>
</evidence>
<name>A0A3R7GYG6_9EURY</name>
<keyword evidence="4" id="KW-0489">Methyltransferase</keyword>
<dbReference type="OrthoDB" id="40408at2157"/>
<dbReference type="SUPFAM" id="SSF118196">
    <property type="entry name" value="YaeB-like"/>
    <property type="match status" value="1"/>
</dbReference>
<evidence type="ECO:0000259" key="3">
    <source>
        <dbReference type="PROSITE" id="PS51668"/>
    </source>
</evidence>
<dbReference type="NCBIfam" id="TIGR00104">
    <property type="entry name" value="tRNA_TsaA"/>
    <property type="match status" value="1"/>
</dbReference>